<organism evidence="1 2">
    <name type="scientific">Aphanizomenon flos-aquae WA102</name>
    <dbReference type="NCBI Taxonomy" id="1710896"/>
    <lineage>
        <taxon>Bacteria</taxon>
        <taxon>Bacillati</taxon>
        <taxon>Cyanobacteriota</taxon>
        <taxon>Cyanophyceae</taxon>
        <taxon>Nostocales</taxon>
        <taxon>Aphanizomenonaceae</taxon>
        <taxon>Aphanizomenon</taxon>
    </lineage>
</organism>
<dbReference type="EMBL" id="LJOW01000286">
    <property type="protein sequence ID" value="OBQ36931.1"/>
    <property type="molecule type" value="Genomic_DNA"/>
</dbReference>
<gene>
    <name evidence="1" type="ORF">AN484_25360</name>
</gene>
<dbReference type="Proteomes" id="UP000092093">
    <property type="component" value="Unassembled WGS sequence"/>
</dbReference>
<comment type="caution">
    <text evidence="1">The sequence shown here is derived from an EMBL/GenBank/DDBJ whole genome shotgun (WGS) entry which is preliminary data.</text>
</comment>
<proteinExistence type="predicted"/>
<reference evidence="1 2" key="1">
    <citation type="submission" date="2015-09" db="EMBL/GenBank/DDBJ databases">
        <title>Aphanizomenon flos-aquae WA102.</title>
        <authorList>
            <person name="Driscoll C."/>
        </authorList>
    </citation>
    <scope>NUCLEOTIDE SEQUENCE [LARGE SCALE GENOMIC DNA]</scope>
    <source>
        <strain evidence="1">WA102</strain>
    </source>
</reference>
<accession>A0A1B7WIG7</accession>
<evidence type="ECO:0008006" key="3">
    <source>
        <dbReference type="Google" id="ProtNLM"/>
    </source>
</evidence>
<name>A0A1B7WIG7_APHFL</name>
<dbReference type="AlphaFoldDB" id="A0A1B7WIG7"/>
<evidence type="ECO:0000313" key="1">
    <source>
        <dbReference type="EMBL" id="OBQ36931.1"/>
    </source>
</evidence>
<protein>
    <recommendedName>
        <fullName evidence="3">DUF4276 family protein</fullName>
    </recommendedName>
</protein>
<evidence type="ECO:0000313" key="2">
    <source>
        <dbReference type="Proteomes" id="UP000092093"/>
    </source>
</evidence>
<sequence>MNGENTTSNQPCYFFEFGLIVTGETEEYHLPSLLKNLMDLGICKFKIIRRIGQLSPRTSTKKHKKIVNTVKNMPRQDEDIFLMARAYLSKNPCRYILLVDDLERDRISIAPQVFERYREALDTLSQEQKNRASVHFLANMIEAYYFADSHAINTALGLVTPLQDHSGDVEKIPHPKNELKEIYPGFDEKEDGGKILKLLRVEHILSRPDTCAYLRTLFYWCYKVLQKYPDPEILNLFQAEQYHFDDGIGILSEVTKQQLDNMAENPTA</sequence>